<feature type="transmembrane region" description="Helical" evidence="1">
    <location>
        <begin position="18"/>
        <end position="36"/>
    </location>
</feature>
<dbReference type="AlphaFoldDB" id="A0A6D2LIT4"/>
<keyword evidence="1" id="KW-0812">Transmembrane</keyword>
<keyword evidence="1" id="KW-1133">Transmembrane helix</keyword>
<organism evidence="2 3">
    <name type="scientific">Microthlaspi erraticum</name>
    <dbReference type="NCBI Taxonomy" id="1685480"/>
    <lineage>
        <taxon>Eukaryota</taxon>
        <taxon>Viridiplantae</taxon>
        <taxon>Streptophyta</taxon>
        <taxon>Embryophyta</taxon>
        <taxon>Tracheophyta</taxon>
        <taxon>Spermatophyta</taxon>
        <taxon>Magnoliopsida</taxon>
        <taxon>eudicotyledons</taxon>
        <taxon>Gunneridae</taxon>
        <taxon>Pentapetalae</taxon>
        <taxon>rosids</taxon>
        <taxon>malvids</taxon>
        <taxon>Brassicales</taxon>
        <taxon>Brassicaceae</taxon>
        <taxon>Coluteocarpeae</taxon>
        <taxon>Microthlaspi</taxon>
    </lineage>
</organism>
<proteinExistence type="predicted"/>
<sequence>MQAQHATFPSIVGKAATSLPWVILGGLVPIVLGAFIPKWSTRAIVTGVVTCVLKMLFGILWTLNYKIPKWHGFAIVCMGIVGIALAAGAPDLLGLIAKTEKKGDLGTCS</sequence>
<keyword evidence="1" id="KW-0472">Membrane</keyword>
<dbReference type="EMBL" id="CACVBM020001817">
    <property type="protein sequence ID" value="CAA7060152.1"/>
    <property type="molecule type" value="Genomic_DNA"/>
</dbReference>
<gene>
    <name evidence="2" type="ORF">MERR_LOCUS47388</name>
</gene>
<keyword evidence="3" id="KW-1185">Reference proteome</keyword>
<reference evidence="2" key="1">
    <citation type="submission" date="2020-01" db="EMBL/GenBank/DDBJ databases">
        <authorList>
            <person name="Mishra B."/>
        </authorList>
    </citation>
    <scope>NUCLEOTIDE SEQUENCE [LARGE SCALE GENOMIC DNA]</scope>
</reference>
<dbReference type="OrthoDB" id="692364at2759"/>
<comment type="caution">
    <text evidence="2">The sequence shown here is derived from an EMBL/GenBank/DDBJ whole genome shotgun (WGS) entry which is preliminary data.</text>
</comment>
<feature type="transmembrane region" description="Helical" evidence="1">
    <location>
        <begin position="43"/>
        <end position="64"/>
    </location>
</feature>
<evidence type="ECO:0000256" key="1">
    <source>
        <dbReference type="SAM" id="Phobius"/>
    </source>
</evidence>
<evidence type="ECO:0000313" key="2">
    <source>
        <dbReference type="EMBL" id="CAA7060152.1"/>
    </source>
</evidence>
<evidence type="ECO:0000313" key="3">
    <source>
        <dbReference type="Proteomes" id="UP000467841"/>
    </source>
</evidence>
<accession>A0A6D2LIT4</accession>
<dbReference type="Proteomes" id="UP000467841">
    <property type="component" value="Unassembled WGS sequence"/>
</dbReference>
<protein>
    <submittedName>
        <fullName evidence="2">Uncharacterized protein</fullName>
    </submittedName>
</protein>
<name>A0A6D2LIT4_9BRAS</name>
<feature type="transmembrane region" description="Helical" evidence="1">
    <location>
        <begin position="70"/>
        <end position="93"/>
    </location>
</feature>